<organism evidence="12 13">
    <name type="scientific">Rhododendron griersonianum</name>
    <dbReference type="NCBI Taxonomy" id="479676"/>
    <lineage>
        <taxon>Eukaryota</taxon>
        <taxon>Viridiplantae</taxon>
        <taxon>Streptophyta</taxon>
        <taxon>Embryophyta</taxon>
        <taxon>Tracheophyta</taxon>
        <taxon>Spermatophyta</taxon>
        <taxon>Magnoliopsida</taxon>
        <taxon>eudicotyledons</taxon>
        <taxon>Gunneridae</taxon>
        <taxon>Pentapetalae</taxon>
        <taxon>asterids</taxon>
        <taxon>Ericales</taxon>
        <taxon>Ericaceae</taxon>
        <taxon>Ericoideae</taxon>
        <taxon>Rhodoreae</taxon>
        <taxon>Rhododendron</taxon>
    </lineage>
</organism>
<proteinExistence type="inferred from homology"/>
<comment type="PTM">
    <text evidence="10">Contains at least one intrachain disulfide bond essential for its enzymatic activity.</text>
</comment>
<evidence type="ECO:0000256" key="1">
    <source>
        <dbReference type="ARBA" id="ARBA00022676"/>
    </source>
</evidence>
<evidence type="ECO:0000256" key="2">
    <source>
        <dbReference type="ARBA" id="ARBA00022679"/>
    </source>
</evidence>
<keyword evidence="10" id="KW-0961">Cell wall biogenesis/degradation</keyword>
<keyword evidence="1" id="KW-0328">Glycosyltransferase</keyword>
<comment type="caution">
    <text evidence="12">The sequence shown here is derived from an EMBL/GenBank/DDBJ whole genome shotgun (WGS) entry which is preliminary data.</text>
</comment>
<comment type="function">
    <text evidence="10">Catalyzes xyloglucan endohydrolysis (XEH) and/or endotransglycosylation (XET). Cleaves and religates xyloglucan polymers, an essential constituent of the primary cell wall, and thereby participates in cell wall construction of growing tissues.</text>
</comment>
<evidence type="ECO:0000313" key="12">
    <source>
        <dbReference type="EMBL" id="KAG5544804.1"/>
    </source>
</evidence>
<keyword evidence="7" id="KW-0292">Fruit ripening</keyword>
<dbReference type="SUPFAM" id="SSF49899">
    <property type="entry name" value="Concanavalin A-like lectins/glucanases"/>
    <property type="match status" value="1"/>
</dbReference>
<dbReference type="InterPro" id="IPR008263">
    <property type="entry name" value="GH16_AS"/>
</dbReference>
<keyword evidence="5" id="KW-0325">Glycoprotein</keyword>
<keyword evidence="6 10" id="KW-0326">Glycosidase</keyword>
<dbReference type="InterPro" id="IPR016455">
    <property type="entry name" value="XTH"/>
</dbReference>
<keyword evidence="2 10" id="KW-0808">Transferase</keyword>
<keyword evidence="4" id="KW-1015">Disulfide bond</keyword>
<dbReference type="InterPro" id="IPR044791">
    <property type="entry name" value="Beta-glucanase/XTH"/>
</dbReference>
<dbReference type="GO" id="GO:0048046">
    <property type="term" value="C:apoplast"/>
    <property type="evidence" value="ECO:0007669"/>
    <property type="project" value="UniProtKB-SubCell"/>
</dbReference>
<keyword evidence="13" id="KW-1185">Reference proteome</keyword>
<accession>A0AAV6JXB7</accession>
<gene>
    <name evidence="12" type="ORF">RHGRI_017299</name>
</gene>
<dbReference type="EMBL" id="JACTNZ010000006">
    <property type="protein sequence ID" value="KAG5544804.1"/>
    <property type="molecule type" value="Genomic_DNA"/>
</dbReference>
<evidence type="ECO:0000256" key="10">
    <source>
        <dbReference type="RuleBase" id="RU361120"/>
    </source>
</evidence>
<sequence length="271" mass="29802">MSSFFSPVLLLVLMITASVTADSSALNFYHDVNFYWGNPLANVLDGGTSLTMSLINASGCGFQSKNGYLFGRFDMDIKLVPGNSAGTVTTYYISSQGQYHDEVDFEFLGNVSGQPYILHTNIFAKGQGGREQQFNLCLMVDETPIRVFNNNEAIGVPFPNTQAMNVYSSIWCGDSWATQGGSMKTDWAYAPFTASYENLKVDSCQDSSGSSSSCSGSSSSTTPWLTQQLDVGLQAQLSSVQNKYMIYNYCTDYKRFPQGCPTECNQPRFLQ</sequence>
<keyword evidence="10" id="KW-0052">Apoplast</keyword>
<protein>
    <recommendedName>
        <fullName evidence="10">Xyloglucan endotransglucosylase/hydrolase</fullName>
        <ecNumber evidence="10">2.4.1.207</ecNumber>
    </recommendedName>
</protein>
<dbReference type="PROSITE" id="PS51762">
    <property type="entry name" value="GH16_2"/>
    <property type="match status" value="1"/>
</dbReference>
<dbReference type="GO" id="GO:0009835">
    <property type="term" value="P:fruit ripening"/>
    <property type="evidence" value="ECO:0007669"/>
    <property type="project" value="UniProtKB-KW"/>
</dbReference>
<dbReference type="Pfam" id="PF00722">
    <property type="entry name" value="Glyco_hydro_16"/>
    <property type="match status" value="2"/>
</dbReference>
<dbReference type="GO" id="GO:0016762">
    <property type="term" value="F:xyloglucan:xyloglucosyl transferase activity"/>
    <property type="evidence" value="ECO:0007669"/>
    <property type="project" value="UniProtKB-EC"/>
</dbReference>
<keyword evidence="3 10" id="KW-0378">Hydrolase</keyword>
<dbReference type="GO" id="GO:0071555">
    <property type="term" value="P:cell wall organization"/>
    <property type="evidence" value="ECO:0007669"/>
    <property type="project" value="UniProtKB-KW"/>
</dbReference>
<dbReference type="InterPro" id="IPR013320">
    <property type="entry name" value="ConA-like_dom_sf"/>
</dbReference>
<evidence type="ECO:0000259" key="11">
    <source>
        <dbReference type="PROSITE" id="PS51762"/>
    </source>
</evidence>
<keyword evidence="10" id="KW-0732">Signal</keyword>
<dbReference type="PROSITE" id="PS01034">
    <property type="entry name" value="GH16_1"/>
    <property type="match status" value="1"/>
</dbReference>
<dbReference type="GO" id="GO:0004553">
    <property type="term" value="F:hydrolase activity, hydrolyzing O-glycosyl compounds"/>
    <property type="evidence" value="ECO:0007669"/>
    <property type="project" value="InterPro"/>
</dbReference>
<evidence type="ECO:0000256" key="9">
    <source>
        <dbReference type="PIRSR" id="PIRSR005604-2"/>
    </source>
</evidence>
<comment type="subcellular location">
    <subcellularLocation>
        <location evidence="10">Secreted</location>
        <location evidence="10">Cell wall</location>
    </subcellularLocation>
    <subcellularLocation>
        <location evidence="10">Secreted</location>
        <location evidence="10">Extracellular space</location>
        <location evidence="10">Apoplast</location>
    </subcellularLocation>
</comment>
<dbReference type="PANTHER" id="PTHR31062">
    <property type="entry name" value="XYLOGLUCAN ENDOTRANSGLUCOSYLASE/HYDROLASE PROTEIN 8-RELATED"/>
    <property type="match status" value="1"/>
</dbReference>
<evidence type="ECO:0000256" key="7">
    <source>
        <dbReference type="ARBA" id="ARBA00033478"/>
    </source>
</evidence>
<dbReference type="Gene3D" id="2.60.120.200">
    <property type="match status" value="2"/>
</dbReference>
<dbReference type="AlphaFoldDB" id="A0AAV6JXB7"/>
<dbReference type="GO" id="GO:0042546">
    <property type="term" value="P:cell wall biogenesis"/>
    <property type="evidence" value="ECO:0007669"/>
    <property type="project" value="InterPro"/>
</dbReference>
<evidence type="ECO:0000256" key="3">
    <source>
        <dbReference type="ARBA" id="ARBA00022801"/>
    </source>
</evidence>
<feature type="signal peptide" evidence="10">
    <location>
        <begin position="1"/>
        <end position="21"/>
    </location>
</feature>
<dbReference type="EC" id="2.4.1.207" evidence="10"/>
<dbReference type="InterPro" id="IPR010713">
    <property type="entry name" value="XET_C"/>
</dbReference>
<keyword evidence="10" id="KW-0964">Secreted</keyword>
<dbReference type="InterPro" id="IPR000757">
    <property type="entry name" value="Beta-glucanase-like"/>
</dbReference>
<dbReference type="GO" id="GO:0010411">
    <property type="term" value="P:xyloglucan metabolic process"/>
    <property type="evidence" value="ECO:0007669"/>
    <property type="project" value="InterPro"/>
</dbReference>
<reference evidence="12 13" key="1">
    <citation type="submission" date="2020-08" db="EMBL/GenBank/DDBJ databases">
        <title>Plant Genome Project.</title>
        <authorList>
            <person name="Zhang R.-G."/>
        </authorList>
    </citation>
    <scope>NUCLEOTIDE SEQUENCE [LARGE SCALE GENOMIC DNA]</scope>
    <source>
        <strain evidence="12">WSP0</strain>
        <tissue evidence="12">Leaf</tissue>
    </source>
</reference>
<dbReference type="Pfam" id="PF06955">
    <property type="entry name" value="XET_C"/>
    <property type="match status" value="1"/>
</dbReference>
<name>A0AAV6JXB7_9ERIC</name>
<evidence type="ECO:0000256" key="5">
    <source>
        <dbReference type="ARBA" id="ARBA00023180"/>
    </source>
</evidence>
<evidence type="ECO:0000256" key="8">
    <source>
        <dbReference type="PIRSR" id="PIRSR005604-1"/>
    </source>
</evidence>
<evidence type="ECO:0000256" key="6">
    <source>
        <dbReference type="ARBA" id="ARBA00023295"/>
    </source>
</evidence>
<feature type="glycosylation site" description="N-linked (GlcNAc...) asparagine" evidence="9">
    <location>
        <position position="110"/>
    </location>
</feature>
<comment type="similarity">
    <text evidence="10">Belongs to the glycosyl hydrolase 16 family.</text>
</comment>
<dbReference type="PIRSF" id="PIRSF005604">
    <property type="entry name" value="XET"/>
    <property type="match status" value="1"/>
</dbReference>
<feature type="domain" description="GH16" evidence="11">
    <location>
        <begin position="22"/>
        <end position="196"/>
    </location>
</feature>
<keyword evidence="10" id="KW-0134">Cell wall</keyword>
<evidence type="ECO:0000313" key="13">
    <source>
        <dbReference type="Proteomes" id="UP000823749"/>
    </source>
</evidence>
<evidence type="ECO:0000256" key="4">
    <source>
        <dbReference type="ARBA" id="ARBA00023157"/>
    </source>
</evidence>
<dbReference type="Proteomes" id="UP000823749">
    <property type="component" value="Chromosome 6"/>
</dbReference>
<feature type="chain" id="PRO_5043110130" description="Xyloglucan endotransglucosylase/hydrolase" evidence="10">
    <location>
        <begin position="22"/>
        <end position="271"/>
    </location>
</feature>
<feature type="active site" description="Nucleophile" evidence="8">
    <location>
        <position position="102"/>
    </location>
</feature>
<feature type="active site" description="Nucleophile" evidence="8">
    <location>
        <position position="106"/>
    </location>
</feature>